<dbReference type="Proteomes" id="UP000297716">
    <property type="component" value="Unassembled WGS sequence"/>
</dbReference>
<keyword evidence="1 2" id="KW-0147">Chitin-binding</keyword>
<name>A0A4Z0YVP3_9PEZI</name>
<dbReference type="Pfam" id="PF00187">
    <property type="entry name" value="Chitin_bind_1"/>
    <property type="match status" value="1"/>
</dbReference>
<evidence type="ECO:0000313" key="5">
    <source>
        <dbReference type="EMBL" id="TGJ83235.1"/>
    </source>
</evidence>
<feature type="disulfide bond" evidence="2">
    <location>
        <begin position="133"/>
        <end position="137"/>
    </location>
</feature>
<dbReference type="SMART" id="SM00270">
    <property type="entry name" value="ChtBD1"/>
    <property type="match status" value="1"/>
</dbReference>
<evidence type="ECO:0000256" key="1">
    <source>
        <dbReference type="ARBA" id="ARBA00022669"/>
    </source>
</evidence>
<keyword evidence="2" id="KW-1015">Disulfide bond</keyword>
<keyword evidence="6" id="KW-1185">Reference proteome</keyword>
<feature type="domain" description="Chitin-binding type-1" evidence="4">
    <location>
        <begin position="96"/>
        <end position="139"/>
    </location>
</feature>
<gene>
    <name evidence="5" type="ORF">E0Z10_g5519</name>
</gene>
<dbReference type="STRING" id="37992.A0A4Z0YVP3"/>
<evidence type="ECO:0000259" key="4">
    <source>
        <dbReference type="PROSITE" id="PS50941"/>
    </source>
</evidence>
<reference evidence="5 6" key="1">
    <citation type="submission" date="2019-03" db="EMBL/GenBank/DDBJ databases">
        <title>Draft genome sequence of Xylaria hypoxylon DSM 108379, a ubiquitous saprotrophic-parasitic fungi on hardwood.</title>
        <authorList>
            <person name="Buettner E."/>
            <person name="Leonhardt S."/>
            <person name="Gebauer A.M."/>
            <person name="Liers C."/>
            <person name="Hofrichter M."/>
            <person name="Kellner H."/>
        </authorList>
    </citation>
    <scope>NUCLEOTIDE SEQUENCE [LARGE SCALE GENOMIC DNA]</scope>
    <source>
        <strain evidence="5 6">DSM 108379</strain>
    </source>
</reference>
<comment type="caution">
    <text evidence="2">Lacks conserved residue(s) required for the propagation of feature annotation.</text>
</comment>
<dbReference type="Gene3D" id="3.30.60.10">
    <property type="entry name" value="Endochitinase-like"/>
    <property type="match status" value="1"/>
</dbReference>
<comment type="caution">
    <text evidence="5">The sequence shown here is derived from an EMBL/GenBank/DDBJ whole genome shotgun (WGS) entry which is preliminary data.</text>
</comment>
<proteinExistence type="predicted"/>
<dbReference type="OrthoDB" id="73875at2759"/>
<dbReference type="EMBL" id="SKBN01000100">
    <property type="protein sequence ID" value="TGJ83235.1"/>
    <property type="molecule type" value="Genomic_DNA"/>
</dbReference>
<feature type="region of interest" description="Disordered" evidence="3">
    <location>
        <begin position="269"/>
        <end position="288"/>
    </location>
</feature>
<accession>A0A4Z0YVP3</accession>
<evidence type="ECO:0000256" key="2">
    <source>
        <dbReference type="PROSITE-ProRule" id="PRU00261"/>
    </source>
</evidence>
<dbReference type="GO" id="GO:0008061">
    <property type="term" value="F:chitin binding"/>
    <property type="evidence" value="ECO:0007669"/>
    <property type="project" value="UniProtKB-UniRule"/>
</dbReference>
<dbReference type="PROSITE" id="PS50941">
    <property type="entry name" value="CHIT_BIND_I_2"/>
    <property type="match status" value="1"/>
</dbReference>
<dbReference type="InterPro" id="IPR001002">
    <property type="entry name" value="Chitin-bd_1"/>
</dbReference>
<dbReference type="CDD" id="cd00035">
    <property type="entry name" value="ChtBD1"/>
    <property type="match status" value="1"/>
</dbReference>
<evidence type="ECO:0000313" key="6">
    <source>
        <dbReference type="Proteomes" id="UP000297716"/>
    </source>
</evidence>
<organism evidence="5 6">
    <name type="scientific">Xylaria hypoxylon</name>
    <dbReference type="NCBI Taxonomy" id="37992"/>
    <lineage>
        <taxon>Eukaryota</taxon>
        <taxon>Fungi</taxon>
        <taxon>Dikarya</taxon>
        <taxon>Ascomycota</taxon>
        <taxon>Pezizomycotina</taxon>
        <taxon>Sordariomycetes</taxon>
        <taxon>Xylariomycetidae</taxon>
        <taxon>Xylariales</taxon>
        <taxon>Xylariaceae</taxon>
        <taxon>Xylaria</taxon>
    </lineage>
</organism>
<dbReference type="AlphaFoldDB" id="A0A4Z0YVP3"/>
<dbReference type="SUPFAM" id="SSF57016">
    <property type="entry name" value="Plant lectins/antimicrobial peptides"/>
    <property type="match status" value="1"/>
</dbReference>
<protein>
    <recommendedName>
        <fullName evidence="4">Chitin-binding type-1 domain-containing protein</fullName>
    </recommendedName>
</protein>
<dbReference type="InterPro" id="IPR036861">
    <property type="entry name" value="Endochitinase-like_sf"/>
</dbReference>
<sequence>MALLTIIDCPLRYLPPFLLAPLLSNVLGLPQPGTQGVKAALGTCANLPSPVEVYLDTAVKVREDAGRSEVAGPTRAKRQAPAVASTESAVTVRRTAAPCGDFAATPNATCPINVYCFQYGFYGVTDEFCQKGCQSNCEQPTSSGKSGGDVQSRIIGYYEGWSFNAIDVQANLDVKADINAKIDTQFGLTIITTSTTGSVLPDLSQSFMYLRNRGDIAAVFTIDAIIKASYDTRDRELFGLQNFNALFSVPGIITIASWDTRVSFPDQGSGYNPKSLKDPETSTQPGNPTFDWSVEAQGQITAHVKPLVSFGITWGLPTNPWIFGEWSAPIIPETCPISASRRDAEPLLIEPLSQPARLGARRGGLPSDSLSTELGHGLRTRASTVIGPLLHLPFGLTCPTAEKETGHVPACPLCSDGSGITKRNASSSSAIFARGDGPSCIYIPGSDGEPCPARIQSRDLVEVVENATFGALLAGRGIEKRKRKKSLYKTSTGISFHLDSSTYPNCGEVLKYAGRYAEVSRFYGYDANQQNPPCVLTIFMNNSLEMYFDQGDYVVEHVFEFQTLIQFILWLAGQRAGAATPAGYTKPTKQWVEIYLLAFNPQGGDYYSFQSARLGPANIH</sequence>
<evidence type="ECO:0000256" key="3">
    <source>
        <dbReference type="SAM" id="MobiDB-lite"/>
    </source>
</evidence>